<protein>
    <submittedName>
        <fullName evidence="1">Uncharacterized protein</fullName>
    </submittedName>
</protein>
<organism evidence="1 2">
    <name type="scientific">Hibiscus sabdariffa</name>
    <name type="common">roselle</name>
    <dbReference type="NCBI Taxonomy" id="183260"/>
    <lineage>
        <taxon>Eukaryota</taxon>
        <taxon>Viridiplantae</taxon>
        <taxon>Streptophyta</taxon>
        <taxon>Embryophyta</taxon>
        <taxon>Tracheophyta</taxon>
        <taxon>Spermatophyta</taxon>
        <taxon>Magnoliopsida</taxon>
        <taxon>eudicotyledons</taxon>
        <taxon>Gunneridae</taxon>
        <taxon>Pentapetalae</taxon>
        <taxon>rosids</taxon>
        <taxon>malvids</taxon>
        <taxon>Malvales</taxon>
        <taxon>Malvaceae</taxon>
        <taxon>Malvoideae</taxon>
        <taxon>Hibiscus</taxon>
    </lineage>
</organism>
<accession>A0ABR2FZG5</accession>
<evidence type="ECO:0000313" key="1">
    <source>
        <dbReference type="EMBL" id="KAK8589676.1"/>
    </source>
</evidence>
<keyword evidence="2" id="KW-1185">Reference proteome</keyword>
<dbReference type="Proteomes" id="UP001472677">
    <property type="component" value="Unassembled WGS sequence"/>
</dbReference>
<proteinExistence type="predicted"/>
<name>A0ABR2FZG5_9ROSI</name>
<comment type="caution">
    <text evidence="1">The sequence shown here is derived from an EMBL/GenBank/DDBJ whole genome shotgun (WGS) entry which is preliminary data.</text>
</comment>
<sequence length="118" mass="13178">MFGIGFCKPVVFMDWTQELAWASHGLKRKKLMNMVRKLVWNWCNLPAYVIADRIWGNKGVPKLFGKVGQKLQYQVNLVTSRRPGLWGPQLQLLGAAFGAGVCSCSGPRHLQGTGSSWT</sequence>
<gene>
    <name evidence="1" type="ORF">V6N12_024069</name>
</gene>
<reference evidence="1 2" key="1">
    <citation type="journal article" date="2024" name="G3 (Bethesda)">
        <title>Genome assembly of Hibiscus sabdariffa L. provides insights into metabolisms of medicinal natural products.</title>
        <authorList>
            <person name="Kim T."/>
        </authorList>
    </citation>
    <scope>NUCLEOTIDE SEQUENCE [LARGE SCALE GENOMIC DNA]</scope>
    <source>
        <strain evidence="1">TK-2024</strain>
        <tissue evidence="1">Old leaves</tissue>
    </source>
</reference>
<dbReference type="EMBL" id="JBBPBM010000004">
    <property type="protein sequence ID" value="KAK8589676.1"/>
    <property type="molecule type" value="Genomic_DNA"/>
</dbReference>
<evidence type="ECO:0000313" key="2">
    <source>
        <dbReference type="Proteomes" id="UP001472677"/>
    </source>
</evidence>